<name>A0A840AM61_9HYPH</name>
<comment type="caution">
    <text evidence="1">The sequence shown here is derived from an EMBL/GenBank/DDBJ whole genome shotgun (WGS) entry which is preliminary data.</text>
</comment>
<dbReference type="RefSeq" id="WP_183397686.1">
    <property type="nucleotide sequence ID" value="NZ_JACIDS010000001.1"/>
</dbReference>
<proteinExistence type="predicted"/>
<dbReference type="EMBL" id="JACIDS010000001">
    <property type="protein sequence ID" value="MBB3929536.1"/>
    <property type="molecule type" value="Genomic_DNA"/>
</dbReference>
<protein>
    <submittedName>
        <fullName evidence="1">Uncharacterized protein</fullName>
    </submittedName>
</protein>
<accession>A0A840AM61</accession>
<sequence>MSGIGFAALLREAVFGRLPRLRGAAGADMSADGSEVSSITRTSFCNRHPARPEEPVAQAAIAPRMSETYKPRKQQFAQKISSFDAYNSNG</sequence>
<dbReference type="AlphaFoldDB" id="A0A840AM61"/>
<gene>
    <name evidence="1" type="ORF">GGR25_000555</name>
</gene>
<keyword evidence="2" id="KW-1185">Reference proteome</keyword>
<evidence type="ECO:0000313" key="2">
    <source>
        <dbReference type="Proteomes" id="UP000553963"/>
    </source>
</evidence>
<organism evidence="1 2">
    <name type="scientific">Kaistia hirudinis</name>
    <dbReference type="NCBI Taxonomy" id="1293440"/>
    <lineage>
        <taxon>Bacteria</taxon>
        <taxon>Pseudomonadati</taxon>
        <taxon>Pseudomonadota</taxon>
        <taxon>Alphaproteobacteria</taxon>
        <taxon>Hyphomicrobiales</taxon>
        <taxon>Kaistiaceae</taxon>
        <taxon>Kaistia</taxon>
    </lineage>
</organism>
<evidence type="ECO:0000313" key="1">
    <source>
        <dbReference type="EMBL" id="MBB3929536.1"/>
    </source>
</evidence>
<dbReference type="Proteomes" id="UP000553963">
    <property type="component" value="Unassembled WGS sequence"/>
</dbReference>
<reference evidence="1 2" key="1">
    <citation type="submission" date="2020-08" db="EMBL/GenBank/DDBJ databases">
        <title>Genomic Encyclopedia of Type Strains, Phase IV (KMG-IV): sequencing the most valuable type-strain genomes for metagenomic binning, comparative biology and taxonomic classification.</title>
        <authorList>
            <person name="Goeker M."/>
        </authorList>
    </citation>
    <scope>NUCLEOTIDE SEQUENCE [LARGE SCALE GENOMIC DNA]</scope>
    <source>
        <strain evidence="1 2">DSM 25966</strain>
    </source>
</reference>